<accession>A0A7Z2JC98</accession>
<evidence type="ECO:0000313" key="2">
    <source>
        <dbReference type="EMBL" id="QGZ59842.1"/>
    </source>
</evidence>
<dbReference type="KEGG" id="pacp:FAZ97_33360"/>
<name>A0A7Z2JC98_9BURK</name>
<proteinExistence type="predicted"/>
<reference evidence="2 3" key="1">
    <citation type="submission" date="2019-12" db="EMBL/GenBank/DDBJ databases">
        <title>Paraburkholderia acidiphila 7Q-K02 sp. nov and Paraburkholderia acidisoli DHF22 sp. nov., two strains isolated from forest soil.</title>
        <authorList>
            <person name="Gao Z."/>
            <person name="Qiu L."/>
        </authorList>
    </citation>
    <scope>NUCLEOTIDE SEQUENCE [LARGE SCALE GENOMIC DNA]</scope>
    <source>
        <strain evidence="2 3">7Q-K02</strain>
    </source>
</reference>
<organism evidence="2 3">
    <name type="scientific">Paraburkholderia acidiphila</name>
    <dbReference type="NCBI Taxonomy" id="2571747"/>
    <lineage>
        <taxon>Bacteria</taxon>
        <taxon>Pseudomonadati</taxon>
        <taxon>Pseudomonadota</taxon>
        <taxon>Betaproteobacteria</taxon>
        <taxon>Burkholderiales</taxon>
        <taxon>Burkholderiaceae</taxon>
        <taxon>Paraburkholderia</taxon>
    </lineage>
</organism>
<evidence type="ECO:0000313" key="3">
    <source>
        <dbReference type="Proteomes" id="UP000434209"/>
    </source>
</evidence>
<keyword evidence="3" id="KW-1185">Reference proteome</keyword>
<evidence type="ECO:0000256" key="1">
    <source>
        <dbReference type="SAM" id="MobiDB-lite"/>
    </source>
</evidence>
<feature type="compositionally biased region" description="Basic residues" evidence="1">
    <location>
        <begin position="1"/>
        <end position="13"/>
    </location>
</feature>
<sequence length="90" mass="10123">MKGRKDRFGRRRASQGGACKARDGLQSGLWIGRWRFCNGQDQVQHFTCARKIVQRTGADPVGMKDARFALARAHGAIFHSTVGRRHTRLS</sequence>
<gene>
    <name evidence="2" type="ORF">FAZ97_33360</name>
</gene>
<dbReference type="EMBL" id="CP046912">
    <property type="protein sequence ID" value="QGZ59842.1"/>
    <property type="molecule type" value="Genomic_DNA"/>
</dbReference>
<protein>
    <submittedName>
        <fullName evidence="2">Uncharacterized protein</fullName>
    </submittedName>
</protein>
<dbReference type="AlphaFoldDB" id="A0A7Z2JC98"/>
<feature type="region of interest" description="Disordered" evidence="1">
    <location>
        <begin position="1"/>
        <end position="20"/>
    </location>
</feature>
<dbReference type="Proteomes" id="UP000434209">
    <property type="component" value="Chromosome 4"/>
</dbReference>
<dbReference type="RefSeq" id="WP_158763018.1">
    <property type="nucleotide sequence ID" value="NZ_CP046912.1"/>
</dbReference>